<proteinExistence type="inferred from homology"/>
<evidence type="ECO:0000256" key="2">
    <source>
        <dbReference type="ARBA" id="ARBA00006844"/>
    </source>
</evidence>
<evidence type="ECO:0000256" key="5">
    <source>
        <dbReference type="ARBA" id="ARBA00032427"/>
    </source>
</evidence>
<dbReference type="GO" id="GO:0003779">
    <property type="term" value="F:actin binding"/>
    <property type="evidence" value="ECO:0007669"/>
    <property type="project" value="UniProtKB-KW"/>
</dbReference>
<keyword evidence="4" id="KW-0009">Actin-binding</keyword>
<dbReference type="SMART" id="SM00102">
    <property type="entry name" value="ADF"/>
    <property type="match status" value="1"/>
</dbReference>
<reference evidence="7" key="1">
    <citation type="submission" date="2022-12" db="EMBL/GenBank/DDBJ databases">
        <authorList>
            <person name="Petersen C."/>
        </authorList>
    </citation>
    <scope>NUCLEOTIDE SEQUENCE</scope>
    <source>
        <strain evidence="7">IBT 15544</strain>
    </source>
</reference>
<comment type="subcellular location">
    <subcellularLocation>
        <location evidence="1">Nucleus matrix</location>
    </subcellularLocation>
</comment>
<evidence type="ECO:0000256" key="3">
    <source>
        <dbReference type="ARBA" id="ARBA00015630"/>
    </source>
</evidence>
<evidence type="ECO:0000313" key="8">
    <source>
        <dbReference type="Proteomes" id="UP001150904"/>
    </source>
</evidence>
<dbReference type="InterPro" id="IPR029006">
    <property type="entry name" value="ADF-H/Gelsolin-like_dom_sf"/>
</dbReference>
<dbReference type="GeneID" id="83177130"/>
<protein>
    <recommendedName>
        <fullName evidence="3">Cofilin</fullName>
    </recommendedName>
    <alternativeName>
        <fullName evidence="5">Actin-depolymerizing factor 1</fullName>
    </alternativeName>
</protein>
<evidence type="ECO:0000256" key="4">
    <source>
        <dbReference type="ARBA" id="ARBA00023203"/>
    </source>
</evidence>
<accession>A0A9W9NAM0</accession>
<evidence type="ECO:0000256" key="1">
    <source>
        <dbReference type="ARBA" id="ARBA00004109"/>
    </source>
</evidence>
<dbReference type="AlphaFoldDB" id="A0A9W9NAM0"/>
<name>A0A9W9NAM0_9EURO</name>
<dbReference type="InterPro" id="IPR002108">
    <property type="entry name" value="ADF-H"/>
</dbReference>
<dbReference type="SUPFAM" id="SSF55753">
    <property type="entry name" value="Actin depolymerizing proteins"/>
    <property type="match status" value="1"/>
</dbReference>
<dbReference type="EMBL" id="JAPQKR010000005">
    <property type="protein sequence ID" value="KAJ5216360.1"/>
    <property type="molecule type" value="Genomic_DNA"/>
</dbReference>
<dbReference type="GO" id="GO:0016363">
    <property type="term" value="C:nuclear matrix"/>
    <property type="evidence" value="ECO:0007669"/>
    <property type="project" value="UniProtKB-SubCell"/>
</dbReference>
<organism evidence="7 8">
    <name type="scientific">Penicillium cinerascens</name>
    <dbReference type="NCBI Taxonomy" id="70096"/>
    <lineage>
        <taxon>Eukaryota</taxon>
        <taxon>Fungi</taxon>
        <taxon>Dikarya</taxon>
        <taxon>Ascomycota</taxon>
        <taxon>Pezizomycotina</taxon>
        <taxon>Eurotiomycetes</taxon>
        <taxon>Eurotiomycetidae</taxon>
        <taxon>Eurotiales</taxon>
        <taxon>Aspergillaceae</taxon>
        <taxon>Penicillium</taxon>
    </lineage>
</organism>
<evidence type="ECO:0000313" key="7">
    <source>
        <dbReference type="EMBL" id="KAJ5216360.1"/>
    </source>
</evidence>
<keyword evidence="8" id="KW-1185">Reference proteome</keyword>
<sequence>MDIGSPTMAIQGPITNDPVSAYNAVRDGSLKYAMYHYCPESDKIAVKETGLPNPDAGEERAWETFLDRLKSDECRYIVYDFVYQGIQEGKEVVKRKLLFILWAPDGAHVREKMNLSSHGKRFRETLGHFDDELHTTEKERIRYPEVVKRLEREVK</sequence>
<dbReference type="PANTHER" id="PTHR11913">
    <property type="entry name" value="COFILIN-RELATED"/>
    <property type="match status" value="1"/>
</dbReference>
<evidence type="ECO:0000259" key="6">
    <source>
        <dbReference type="PROSITE" id="PS51263"/>
    </source>
</evidence>
<dbReference type="Proteomes" id="UP001150904">
    <property type="component" value="Unassembled WGS sequence"/>
</dbReference>
<dbReference type="OrthoDB" id="10249245at2759"/>
<comment type="similarity">
    <text evidence="2">Belongs to the actin-binding proteins ADF family.</text>
</comment>
<gene>
    <name evidence="7" type="ORF">N7498_002767</name>
</gene>
<dbReference type="Pfam" id="PF00241">
    <property type="entry name" value="Cofilin_ADF"/>
    <property type="match status" value="1"/>
</dbReference>
<dbReference type="GO" id="GO:0015629">
    <property type="term" value="C:actin cytoskeleton"/>
    <property type="evidence" value="ECO:0007669"/>
    <property type="project" value="InterPro"/>
</dbReference>
<dbReference type="InterPro" id="IPR017904">
    <property type="entry name" value="ADF/Cofilin"/>
</dbReference>
<feature type="domain" description="ADF-H" evidence="6">
    <location>
        <begin position="7"/>
        <end position="151"/>
    </location>
</feature>
<dbReference type="PROSITE" id="PS51263">
    <property type="entry name" value="ADF_H"/>
    <property type="match status" value="1"/>
</dbReference>
<dbReference type="RefSeq" id="XP_058312173.1">
    <property type="nucleotide sequence ID" value="XM_058449829.1"/>
</dbReference>
<reference evidence="7" key="2">
    <citation type="journal article" date="2023" name="IMA Fungus">
        <title>Comparative genomic study of the Penicillium genus elucidates a diverse pangenome and 15 lateral gene transfer events.</title>
        <authorList>
            <person name="Petersen C."/>
            <person name="Sorensen T."/>
            <person name="Nielsen M.R."/>
            <person name="Sondergaard T.E."/>
            <person name="Sorensen J.L."/>
            <person name="Fitzpatrick D.A."/>
            <person name="Frisvad J.C."/>
            <person name="Nielsen K.L."/>
        </authorList>
    </citation>
    <scope>NUCLEOTIDE SEQUENCE</scope>
    <source>
        <strain evidence="7">IBT 15544</strain>
    </source>
</reference>
<dbReference type="Gene3D" id="3.40.20.10">
    <property type="entry name" value="Severin"/>
    <property type="match status" value="1"/>
</dbReference>
<comment type="caution">
    <text evidence="7">The sequence shown here is derived from an EMBL/GenBank/DDBJ whole genome shotgun (WGS) entry which is preliminary data.</text>
</comment>
<dbReference type="GO" id="GO:0030042">
    <property type="term" value="P:actin filament depolymerization"/>
    <property type="evidence" value="ECO:0007669"/>
    <property type="project" value="InterPro"/>
</dbReference>